<keyword evidence="5" id="KW-0443">Lipid metabolism</keyword>
<gene>
    <name evidence="7" type="ORF">QO011_004950</name>
</gene>
<dbReference type="Pfam" id="PF02353">
    <property type="entry name" value="CMAS"/>
    <property type="match status" value="1"/>
</dbReference>
<evidence type="ECO:0000256" key="5">
    <source>
        <dbReference type="ARBA" id="ARBA00023098"/>
    </source>
</evidence>
<dbReference type="RefSeq" id="WP_307277858.1">
    <property type="nucleotide sequence ID" value="NZ_JAUSVX010000010.1"/>
</dbReference>
<evidence type="ECO:0000256" key="3">
    <source>
        <dbReference type="ARBA" id="ARBA00022679"/>
    </source>
</evidence>
<protein>
    <submittedName>
        <fullName evidence="7">Cyclopropane-fatty-acyl-phospholipid synthase</fullName>
        <ecNumber evidence="7">2.1.1.79</ecNumber>
    </submittedName>
</protein>
<dbReference type="InterPro" id="IPR003333">
    <property type="entry name" value="CMAS"/>
</dbReference>
<feature type="compositionally biased region" description="Basic and acidic residues" evidence="6">
    <location>
        <begin position="1"/>
        <end position="11"/>
    </location>
</feature>
<dbReference type="EC" id="2.1.1.79" evidence="7"/>
<organism evidence="7 8">
    <name type="scientific">Labrys wisconsinensis</name>
    <dbReference type="NCBI Taxonomy" id="425677"/>
    <lineage>
        <taxon>Bacteria</taxon>
        <taxon>Pseudomonadati</taxon>
        <taxon>Pseudomonadota</taxon>
        <taxon>Alphaproteobacteria</taxon>
        <taxon>Hyphomicrobiales</taxon>
        <taxon>Xanthobacteraceae</taxon>
        <taxon>Labrys</taxon>
    </lineage>
</organism>
<dbReference type="PANTHER" id="PTHR43667:SF2">
    <property type="entry name" value="FATTY ACID C-METHYL TRANSFERASE"/>
    <property type="match status" value="1"/>
</dbReference>
<keyword evidence="4" id="KW-0949">S-adenosyl-L-methionine</keyword>
<dbReference type="CDD" id="cd02440">
    <property type="entry name" value="AdoMet_MTases"/>
    <property type="match status" value="1"/>
</dbReference>
<evidence type="ECO:0000256" key="2">
    <source>
        <dbReference type="ARBA" id="ARBA00022603"/>
    </source>
</evidence>
<evidence type="ECO:0000256" key="6">
    <source>
        <dbReference type="SAM" id="MobiDB-lite"/>
    </source>
</evidence>
<dbReference type="InterPro" id="IPR050723">
    <property type="entry name" value="CFA/CMAS"/>
</dbReference>
<dbReference type="PANTHER" id="PTHR43667">
    <property type="entry name" value="CYCLOPROPANE-FATTY-ACYL-PHOSPHOLIPID SYNTHASE"/>
    <property type="match status" value="1"/>
</dbReference>
<proteinExistence type="inferred from homology"/>
<evidence type="ECO:0000313" key="8">
    <source>
        <dbReference type="Proteomes" id="UP001242480"/>
    </source>
</evidence>
<feature type="region of interest" description="Disordered" evidence="6">
    <location>
        <begin position="1"/>
        <end position="22"/>
    </location>
</feature>
<keyword evidence="3 7" id="KW-0808">Transferase</keyword>
<dbReference type="EMBL" id="JAUSVX010000010">
    <property type="protein sequence ID" value="MDQ0471923.1"/>
    <property type="molecule type" value="Genomic_DNA"/>
</dbReference>
<dbReference type="Proteomes" id="UP001242480">
    <property type="component" value="Unassembled WGS sequence"/>
</dbReference>
<keyword evidence="2 7" id="KW-0489">Methyltransferase</keyword>
<evidence type="ECO:0000256" key="4">
    <source>
        <dbReference type="ARBA" id="ARBA00022691"/>
    </source>
</evidence>
<dbReference type="GO" id="GO:0032259">
    <property type="term" value="P:methylation"/>
    <property type="evidence" value="ECO:0007669"/>
    <property type="project" value="UniProtKB-KW"/>
</dbReference>
<comment type="caution">
    <text evidence="7">The sequence shown here is derived from an EMBL/GenBank/DDBJ whole genome shotgun (WGS) entry which is preliminary data.</text>
</comment>
<evidence type="ECO:0000256" key="1">
    <source>
        <dbReference type="ARBA" id="ARBA00010815"/>
    </source>
</evidence>
<keyword evidence="8" id="KW-1185">Reference proteome</keyword>
<sequence>MHVDTDRRDDLPEALAGTEGRSGPRDLILKRLLGSLAAGRLAIVTPEQRRLAGRGAAPGPDATLVLHRWRALRRLLTGGDVGFSEAYVAGDWSSPDLAALVELAALNVPQLEARLAALLPLRLWNRLRHALRGNSPDGSRRNIAFHYDLGNAFYRLWLDRSMSYSSALYEAPGQSLEEAQAAKIRRVLALMDVRSGDTVLEIGCGWGGLAAALARRGADVTGLTLSREQLAYGTAMLAGEGLDGRARLRFQDYREAEGRYDRIVSIEMLEAVGERYWPIYFRKVRECLKHGGTAVLQVITIAEDRFEGYRRNTDFIQRHIFPGGMLPTKALIATHARRAGLDLVGLESFGASYALTLAEWRRRFGAARRDIDRLGFGEEFRRLWDYYLGYCEGGFRARAIDVGFYTLRG</sequence>
<name>A0ABU0JCC0_9HYPH</name>
<accession>A0ABU0JCC0</accession>
<dbReference type="PIRSF" id="PIRSF003085">
    <property type="entry name" value="CMAS"/>
    <property type="match status" value="1"/>
</dbReference>
<dbReference type="Gene3D" id="3.40.50.150">
    <property type="entry name" value="Vaccinia Virus protein VP39"/>
    <property type="match status" value="1"/>
</dbReference>
<evidence type="ECO:0000313" key="7">
    <source>
        <dbReference type="EMBL" id="MDQ0471923.1"/>
    </source>
</evidence>
<dbReference type="SUPFAM" id="SSF53335">
    <property type="entry name" value="S-adenosyl-L-methionine-dependent methyltransferases"/>
    <property type="match status" value="1"/>
</dbReference>
<reference evidence="7 8" key="1">
    <citation type="submission" date="2023-07" db="EMBL/GenBank/DDBJ databases">
        <title>Genomic Encyclopedia of Type Strains, Phase IV (KMG-IV): sequencing the most valuable type-strain genomes for metagenomic binning, comparative biology and taxonomic classification.</title>
        <authorList>
            <person name="Goeker M."/>
        </authorList>
    </citation>
    <scope>NUCLEOTIDE SEQUENCE [LARGE SCALE GENOMIC DNA]</scope>
    <source>
        <strain evidence="7 8">DSM 19619</strain>
    </source>
</reference>
<dbReference type="InterPro" id="IPR029063">
    <property type="entry name" value="SAM-dependent_MTases_sf"/>
</dbReference>
<dbReference type="GO" id="GO:0008825">
    <property type="term" value="F:cyclopropane-fatty-acyl-phospholipid synthase activity"/>
    <property type="evidence" value="ECO:0007669"/>
    <property type="project" value="UniProtKB-EC"/>
</dbReference>
<comment type="similarity">
    <text evidence="1">Belongs to the CFA/CMAS family.</text>
</comment>